<proteinExistence type="predicted"/>
<accession>A0A9W8MA74</accession>
<sequence>MDDDSSASQSQESWHSALNTSDEFPGRPQAIAYGQRHSAQEQTLSDQRSDEELQPYEDEVGDLDAAIQRLTTSSQPLDGQLGQSDVDMDNSTGATSGPSQPVQTSPLPEIPTPNTHSISQSQAPASSTSTTASAPLPHSNPPLAPHHLAPDLDCSNQAPNDPAASSGSSSAQSATIAVSNAELASSINAEQPAGSNSNSQTGVILSMPEIDVRNGPRSIWNCSAALVFAEDYLRENGLPDEALDGVQQAFFTRVKSVKQFLNEGSDRKDAKTQYGRKYALFYRRLETILTIPELRVHEDLLQLLGVDGMSSDEEESLEAPPDDAIVDMNPSYRVLTPRWRSKEMTTFLHVLDSLYVIVRRFDSSRQRGNWPRPRRYDTLNPKLSAKIYFPQSLPQNAYNQEWLNTFPNVKLSIKPTAPYNFSHSPNIFQFLLTLPGNAPGL</sequence>
<feature type="compositionally biased region" description="Low complexity" evidence="1">
    <location>
        <begin position="1"/>
        <end position="17"/>
    </location>
</feature>
<protein>
    <submittedName>
        <fullName evidence="2">Uncharacterized protein</fullName>
    </submittedName>
</protein>
<feature type="region of interest" description="Disordered" evidence="1">
    <location>
        <begin position="1"/>
        <end position="173"/>
    </location>
</feature>
<keyword evidence="3" id="KW-1185">Reference proteome</keyword>
<dbReference type="OrthoDB" id="3224221at2759"/>
<feature type="compositionally biased region" description="Low complexity" evidence="1">
    <location>
        <begin position="163"/>
        <end position="173"/>
    </location>
</feature>
<evidence type="ECO:0000256" key="1">
    <source>
        <dbReference type="SAM" id="MobiDB-lite"/>
    </source>
</evidence>
<reference evidence="2" key="1">
    <citation type="submission" date="2022-06" db="EMBL/GenBank/DDBJ databases">
        <title>Genome Sequence of Candolleomyces eurysporus.</title>
        <authorList>
            <person name="Buettner E."/>
        </authorList>
    </citation>
    <scope>NUCLEOTIDE SEQUENCE</scope>
    <source>
        <strain evidence="2">VTCC 930004</strain>
    </source>
</reference>
<organism evidence="2 3">
    <name type="scientific">Candolleomyces eurysporus</name>
    <dbReference type="NCBI Taxonomy" id="2828524"/>
    <lineage>
        <taxon>Eukaryota</taxon>
        <taxon>Fungi</taxon>
        <taxon>Dikarya</taxon>
        <taxon>Basidiomycota</taxon>
        <taxon>Agaricomycotina</taxon>
        <taxon>Agaricomycetes</taxon>
        <taxon>Agaricomycetidae</taxon>
        <taxon>Agaricales</taxon>
        <taxon>Agaricineae</taxon>
        <taxon>Psathyrellaceae</taxon>
        <taxon>Candolleomyces</taxon>
    </lineage>
</organism>
<gene>
    <name evidence="2" type="ORF">H1R20_g15411</name>
</gene>
<feature type="compositionally biased region" description="Polar residues" evidence="1">
    <location>
        <begin position="69"/>
        <end position="118"/>
    </location>
</feature>
<dbReference type="AlphaFoldDB" id="A0A9W8MA74"/>
<name>A0A9W8MA74_9AGAR</name>
<evidence type="ECO:0000313" key="2">
    <source>
        <dbReference type="EMBL" id="KAJ2921683.1"/>
    </source>
</evidence>
<evidence type="ECO:0000313" key="3">
    <source>
        <dbReference type="Proteomes" id="UP001140091"/>
    </source>
</evidence>
<dbReference type="EMBL" id="JANBPK010001562">
    <property type="protein sequence ID" value="KAJ2921683.1"/>
    <property type="molecule type" value="Genomic_DNA"/>
</dbReference>
<feature type="compositionally biased region" description="Low complexity" evidence="1">
    <location>
        <begin position="119"/>
        <end position="137"/>
    </location>
</feature>
<dbReference type="Proteomes" id="UP001140091">
    <property type="component" value="Unassembled WGS sequence"/>
</dbReference>
<comment type="caution">
    <text evidence="2">The sequence shown here is derived from an EMBL/GenBank/DDBJ whole genome shotgun (WGS) entry which is preliminary data.</text>
</comment>
<feature type="compositionally biased region" description="Acidic residues" evidence="1">
    <location>
        <begin position="52"/>
        <end position="62"/>
    </location>
</feature>
<feature type="non-terminal residue" evidence="2">
    <location>
        <position position="1"/>
    </location>
</feature>